<dbReference type="RefSeq" id="WP_175453110.1">
    <property type="nucleotide sequence ID" value="NZ_FNFH01000005.1"/>
</dbReference>
<protein>
    <recommendedName>
        <fullName evidence="3">Helix-turn-helix domain-containing protein</fullName>
    </recommendedName>
</protein>
<keyword evidence="2" id="KW-1185">Reference proteome</keyword>
<dbReference type="STRING" id="658219.SAMN05216212_2533"/>
<reference evidence="2" key="1">
    <citation type="submission" date="2016-10" db="EMBL/GenBank/DDBJ databases">
        <authorList>
            <person name="Varghese N."/>
            <person name="Submissions S."/>
        </authorList>
    </citation>
    <scope>NUCLEOTIDE SEQUENCE [LARGE SCALE GENOMIC DNA]</scope>
    <source>
        <strain evidence="2">CGMCC 1.10658</strain>
    </source>
</reference>
<accession>A0A1G9CJD1</accession>
<proteinExistence type="predicted"/>
<name>A0A1G9CJD1_9GAMM</name>
<evidence type="ECO:0000313" key="1">
    <source>
        <dbReference type="EMBL" id="SDK51797.1"/>
    </source>
</evidence>
<evidence type="ECO:0008006" key="3">
    <source>
        <dbReference type="Google" id="ProtNLM"/>
    </source>
</evidence>
<gene>
    <name evidence="1" type="ORF">SAMN05216212_2533</name>
</gene>
<organism evidence="1 2">
    <name type="scientific">Microbulbifer yueqingensis</name>
    <dbReference type="NCBI Taxonomy" id="658219"/>
    <lineage>
        <taxon>Bacteria</taxon>
        <taxon>Pseudomonadati</taxon>
        <taxon>Pseudomonadota</taxon>
        <taxon>Gammaproteobacteria</taxon>
        <taxon>Cellvibrionales</taxon>
        <taxon>Microbulbiferaceae</taxon>
        <taxon>Microbulbifer</taxon>
    </lineage>
</organism>
<sequence length="139" mass="16225">MGRKGINSRGMKPNGRGKGKMRFVRALHAIFDHPDYIALTKTARAFLWDFARQYNGYNNGNLSAAPAIMEKYGWEKKTALRCRKELEQKGWISVTRYPQAKKEPTLYRLAWLDVDRWEGKPFLEPEAYRAKRRSLSNKS</sequence>
<dbReference type="EMBL" id="FNFH01000005">
    <property type="protein sequence ID" value="SDK51797.1"/>
    <property type="molecule type" value="Genomic_DNA"/>
</dbReference>
<dbReference type="AlphaFoldDB" id="A0A1G9CJD1"/>
<dbReference type="Proteomes" id="UP000199305">
    <property type="component" value="Unassembled WGS sequence"/>
</dbReference>
<evidence type="ECO:0000313" key="2">
    <source>
        <dbReference type="Proteomes" id="UP000199305"/>
    </source>
</evidence>